<name>A0A917Q3S8_9HYPH</name>
<dbReference type="InterPro" id="IPR019554">
    <property type="entry name" value="Soluble_ligand-bd"/>
</dbReference>
<dbReference type="RefSeq" id="WP_188908579.1">
    <property type="nucleotide sequence ID" value="NZ_BMMF01000001.1"/>
</dbReference>
<keyword evidence="6" id="KW-1185">Reference proteome</keyword>
<dbReference type="InterPro" id="IPR003715">
    <property type="entry name" value="Poly_export_N"/>
</dbReference>
<dbReference type="PANTHER" id="PTHR33619:SF3">
    <property type="entry name" value="POLYSACCHARIDE EXPORT PROTEIN GFCE-RELATED"/>
    <property type="match status" value="1"/>
</dbReference>
<evidence type="ECO:0000256" key="2">
    <source>
        <dbReference type="SAM" id="SignalP"/>
    </source>
</evidence>
<sequence length="185" mass="19905">MIHRRNALALILGAPLLAGCVTARPTYLEAGMEGEYRLAAGDRLRVIVFGQDDLSNLYTVEPGGTIAMPLIGAVPVAGATTRIVEARVAERLRQGFLRDPQVAVEVDTYRPFFILGEVASPGQFPYVDQLTVQTAVAIAGGFTPRADRTNAEISRTIGDAIVTEAVPMTFPVRPGDTIVVAERWL</sequence>
<feature type="domain" description="Polysaccharide export protein N-terminal" evidence="3">
    <location>
        <begin position="34"/>
        <end position="106"/>
    </location>
</feature>
<feature type="chain" id="PRO_5036897031" description="Polysaccharide export outer membrane protein" evidence="2">
    <location>
        <begin position="24"/>
        <end position="185"/>
    </location>
</feature>
<evidence type="ECO:0000259" key="3">
    <source>
        <dbReference type="Pfam" id="PF02563"/>
    </source>
</evidence>
<dbReference type="AlphaFoldDB" id="A0A917Q3S8"/>
<reference evidence="5 6" key="1">
    <citation type="journal article" date="2014" name="Int. J. Syst. Evol. Microbiol.">
        <title>Complete genome sequence of Corynebacterium casei LMG S-19264T (=DSM 44701T), isolated from a smear-ripened cheese.</title>
        <authorList>
            <consortium name="US DOE Joint Genome Institute (JGI-PGF)"/>
            <person name="Walter F."/>
            <person name="Albersmeier A."/>
            <person name="Kalinowski J."/>
            <person name="Ruckert C."/>
        </authorList>
    </citation>
    <scope>NUCLEOTIDE SEQUENCE [LARGE SCALE GENOMIC DNA]</scope>
    <source>
        <strain evidence="5 6">CGMCC 1.9161</strain>
    </source>
</reference>
<dbReference type="EMBL" id="BMMF01000001">
    <property type="protein sequence ID" value="GGK19010.1"/>
    <property type="molecule type" value="Genomic_DNA"/>
</dbReference>
<dbReference type="PANTHER" id="PTHR33619">
    <property type="entry name" value="POLYSACCHARIDE EXPORT PROTEIN GFCE-RELATED"/>
    <property type="match status" value="1"/>
</dbReference>
<organism evidence="5 6">
    <name type="scientific">Salinarimonas ramus</name>
    <dbReference type="NCBI Taxonomy" id="690164"/>
    <lineage>
        <taxon>Bacteria</taxon>
        <taxon>Pseudomonadati</taxon>
        <taxon>Pseudomonadota</taxon>
        <taxon>Alphaproteobacteria</taxon>
        <taxon>Hyphomicrobiales</taxon>
        <taxon>Salinarimonadaceae</taxon>
        <taxon>Salinarimonas</taxon>
    </lineage>
</organism>
<dbReference type="Pfam" id="PF10531">
    <property type="entry name" value="SLBB"/>
    <property type="match status" value="1"/>
</dbReference>
<evidence type="ECO:0000259" key="4">
    <source>
        <dbReference type="Pfam" id="PF10531"/>
    </source>
</evidence>
<comment type="caution">
    <text evidence="5">The sequence shown here is derived from an EMBL/GenBank/DDBJ whole genome shotgun (WGS) entry which is preliminary data.</text>
</comment>
<dbReference type="PROSITE" id="PS51257">
    <property type="entry name" value="PROKAR_LIPOPROTEIN"/>
    <property type="match status" value="1"/>
</dbReference>
<evidence type="ECO:0000313" key="5">
    <source>
        <dbReference type="EMBL" id="GGK19010.1"/>
    </source>
</evidence>
<dbReference type="Gene3D" id="3.30.1950.10">
    <property type="entry name" value="wza like domain"/>
    <property type="match status" value="1"/>
</dbReference>
<gene>
    <name evidence="5" type="ORF">GCM10011322_02150</name>
</gene>
<evidence type="ECO:0008006" key="7">
    <source>
        <dbReference type="Google" id="ProtNLM"/>
    </source>
</evidence>
<proteinExistence type="predicted"/>
<evidence type="ECO:0000256" key="1">
    <source>
        <dbReference type="ARBA" id="ARBA00022729"/>
    </source>
</evidence>
<dbReference type="GO" id="GO:0015159">
    <property type="term" value="F:polysaccharide transmembrane transporter activity"/>
    <property type="evidence" value="ECO:0007669"/>
    <property type="project" value="InterPro"/>
</dbReference>
<evidence type="ECO:0000313" key="6">
    <source>
        <dbReference type="Proteomes" id="UP000600449"/>
    </source>
</evidence>
<accession>A0A917Q3S8</accession>
<dbReference type="Proteomes" id="UP000600449">
    <property type="component" value="Unassembled WGS sequence"/>
</dbReference>
<feature type="domain" description="Soluble ligand binding" evidence="4">
    <location>
        <begin position="112"/>
        <end position="155"/>
    </location>
</feature>
<keyword evidence="1 2" id="KW-0732">Signal</keyword>
<dbReference type="Pfam" id="PF02563">
    <property type="entry name" value="Poly_export"/>
    <property type="match status" value="1"/>
</dbReference>
<protein>
    <recommendedName>
        <fullName evidence="7">Polysaccharide export outer membrane protein</fullName>
    </recommendedName>
</protein>
<feature type="signal peptide" evidence="2">
    <location>
        <begin position="1"/>
        <end position="23"/>
    </location>
</feature>
<dbReference type="InterPro" id="IPR049712">
    <property type="entry name" value="Poly_export"/>
</dbReference>